<evidence type="ECO:0000313" key="1">
    <source>
        <dbReference type="EMBL" id="KAH3691794.1"/>
    </source>
</evidence>
<sequence>MQKANHLSWANETIHVERLEPLLKRLEENNLTLNKDKCKFGQSSLKLYGYIFSKDSISPDLANI</sequence>
<evidence type="ECO:0000313" key="2">
    <source>
        <dbReference type="Proteomes" id="UP000828390"/>
    </source>
</evidence>
<dbReference type="InterPro" id="IPR043128">
    <property type="entry name" value="Rev_trsase/Diguanyl_cyclase"/>
</dbReference>
<accession>A0A9D3Y4L3</accession>
<dbReference type="InterPro" id="IPR043502">
    <property type="entry name" value="DNA/RNA_pol_sf"/>
</dbReference>
<dbReference type="Gene3D" id="3.30.70.270">
    <property type="match status" value="1"/>
</dbReference>
<proteinExistence type="predicted"/>
<keyword evidence="2" id="KW-1185">Reference proteome</keyword>
<comment type="caution">
    <text evidence="1">The sequence shown here is derived from an EMBL/GenBank/DDBJ whole genome shotgun (WGS) entry which is preliminary data.</text>
</comment>
<dbReference type="AlphaFoldDB" id="A0A9D3Y4L3"/>
<dbReference type="EMBL" id="JAIWYP010000030">
    <property type="protein sequence ID" value="KAH3691794.1"/>
    <property type="molecule type" value="Genomic_DNA"/>
</dbReference>
<dbReference type="SUPFAM" id="SSF56672">
    <property type="entry name" value="DNA/RNA polymerases"/>
    <property type="match status" value="1"/>
</dbReference>
<gene>
    <name evidence="1" type="ORF">DPMN_192325</name>
</gene>
<dbReference type="Proteomes" id="UP000828390">
    <property type="component" value="Unassembled WGS sequence"/>
</dbReference>
<organism evidence="1 2">
    <name type="scientific">Dreissena polymorpha</name>
    <name type="common">Zebra mussel</name>
    <name type="synonym">Mytilus polymorpha</name>
    <dbReference type="NCBI Taxonomy" id="45954"/>
    <lineage>
        <taxon>Eukaryota</taxon>
        <taxon>Metazoa</taxon>
        <taxon>Spiralia</taxon>
        <taxon>Lophotrochozoa</taxon>
        <taxon>Mollusca</taxon>
        <taxon>Bivalvia</taxon>
        <taxon>Autobranchia</taxon>
        <taxon>Heteroconchia</taxon>
        <taxon>Euheterodonta</taxon>
        <taxon>Imparidentia</taxon>
        <taxon>Neoheterodontei</taxon>
        <taxon>Myida</taxon>
        <taxon>Dreissenoidea</taxon>
        <taxon>Dreissenidae</taxon>
        <taxon>Dreissena</taxon>
    </lineage>
</organism>
<reference evidence="1" key="2">
    <citation type="submission" date="2020-11" db="EMBL/GenBank/DDBJ databases">
        <authorList>
            <person name="McCartney M.A."/>
            <person name="Auch B."/>
            <person name="Kono T."/>
            <person name="Mallez S."/>
            <person name="Becker A."/>
            <person name="Gohl D.M."/>
            <person name="Silverstein K.A.T."/>
            <person name="Koren S."/>
            <person name="Bechman K.B."/>
            <person name="Herman A."/>
            <person name="Abrahante J.E."/>
            <person name="Garbe J."/>
        </authorList>
    </citation>
    <scope>NUCLEOTIDE SEQUENCE</scope>
    <source>
        <strain evidence="1">Duluth1</strain>
        <tissue evidence="1">Whole animal</tissue>
    </source>
</reference>
<name>A0A9D3Y4L3_DREPO</name>
<reference evidence="1" key="1">
    <citation type="journal article" date="2019" name="bioRxiv">
        <title>The Genome of the Zebra Mussel, Dreissena polymorpha: A Resource for Invasive Species Research.</title>
        <authorList>
            <person name="McCartney M.A."/>
            <person name="Auch B."/>
            <person name="Kono T."/>
            <person name="Mallez S."/>
            <person name="Zhang Y."/>
            <person name="Obille A."/>
            <person name="Becker A."/>
            <person name="Abrahante J.E."/>
            <person name="Garbe J."/>
            <person name="Badalamenti J.P."/>
            <person name="Herman A."/>
            <person name="Mangelson H."/>
            <person name="Liachko I."/>
            <person name="Sullivan S."/>
            <person name="Sone E.D."/>
            <person name="Koren S."/>
            <person name="Silverstein K.A.T."/>
            <person name="Beckman K.B."/>
            <person name="Gohl D.M."/>
        </authorList>
    </citation>
    <scope>NUCLEOTIDE SEQUENCE</scope>
    <source>
        <strain evidence="1">Duluth1</strain>
        <tissue evidence="1">Whole animal</tissue>
    </source>
</reference>
<evidence type="ECO:0008006" key="3">
    <source>
        <dbReference type="Google" id="ProtNLM"/>
    </source>
</evidence>
<protein>
    <recommendedName>
        <fullName evidence="3">Reverse transcriptase</fullName>
    </recommendedName>
</protein>